<protein>
    <submittedName>
        <fullName evidence="1">Uncharacterized protein</fullName>
    </submittedName>
</protein>
<reference evidence="2" key="1">
    <citation type="journal article" date="2008" name="Nat. Genet.">
        <title>The Pristionchus pacificus genome provides a unique perspective on nematode lifestyle and parasitism.</title>
        <authorList>
            <person name="Dieterich C."/>
            <person name="Clifton S.W."/>
            <person name="Schuster L.N."/>
            <person name="Chinwalla A."/>
            <person name="Delehaunty K."/>
            <person name="Dinkelacker I."/>
            <person name="Fulton L."/>
            <person name="Fulton R."/>
            <person name="Godfrey J."/>
            <person name="Minx P."/>
            <person name="Mitreva M."/>
            <person name="Roeseler W."/>
            <person name="Tian H."/>
            <person name="Witte H."/>
            <person name="Yang S.P."/>
            <person name="Wilson R.K."/>
            <person name="Sommer R.J."/>
        </authorList>
    </citation>
    <scope>NUCLEOTIDE SEQUENCE [LARGE SCALE GENOMIC DNA]</scope>
    <source>
        <strain evidence="2">PS312</strain>
    </source>
</reference>
<sequence length="128" mass="13950">MFTNRCRRLSLFAIFFIACASELPKRGCGGCHAEVVEAPKPKGISERFNTVAVGDKVYGTIPPHVKPILKPIPANPIGGKVENDFVRPLHPEVKPTVVVGHTDSSIHPIPTRVVHPTRLPHTQKPIVA</sequence>
<organism evidence="1 2">
    <name type="scientific">Pristionchus pacificus</name>
    <name type="common">Parasitic nematode worm</name>
    <dbReference type="NCBI Taxonomy" id="54126"/>
    <lineage>
        <taxon>Eukaryota</taxon>
        <taxon>Metazoa</taxon>
        <taxon>Ecdysozoa</taxon>
        <taxon>Nematoda</taxon>
        <taxon>Chromadorea</taxon>
        <taxon>Rhabditida</taxon>
        <taxon>Rhabditina</taxon>
        <taxon>Diplogasteromorpha</taxon>
        <taxon>Diplogasteroidea</taxon>
        <taxon>Neodiplogasteridae</taxon>
        <taxon>Pristionchus</taxon>
    </lineage>
</organism>
<dbReference type="Proteomes" id="UP000005239">
    <property type="component" value="Unassembled WGS sequence"/>
</dbReference>
<gene>
    <name evidence="1" type="primary">WBGene00102169</name>
</gene>
<accession>A0A8R1UAQ8</accession>
<proteinExistence type="predicted"/>
<dbReference type="EnsemblMetazoa" id="PPA12615.1">
    <property type="protein sequence ID" value="PPA12615.1"/>
    <property type="gene ID" value="WBGene00102169"/>
</dbReference>
<accession>A0A454XRF9</accession>
<dbReference type="AlphaFoldDB" id="A0A454XRF9"/>
<evidence type="ECO:0000313" key="1">
    <source>
        <dbReference type="EnsemblMetazoa" id="PPA12615.1"/>
    </source>
</evidence>
<dbReference type="PROSITE" id="PS51257">
    <property type="entry name" value="PROKAR_LIPOPROTEIN"/>
    <property type="match status" value="1"/>
</dbReference>
<keyword evidence="2" id="KW-1185">Reference proteome</keyword>
<reference evidence="1" key="2">
    <citation type="submission" date="2022-06" db="UniProtKB">
        <authorList>
            <consortium name="EnsemblMetazoa"/>
        </authorList>
    </citation>
    <scope>IDENTIFICATION</scope>
    <source>
        <strain evidence="1">PS312</strain>
    </source>
</reference>
<name>A0A454XRF9_PRIPA</name>
<evidence type="ECO:0000313" key="2">
    <source>
        <dbReference type="Proteomes" id="UP000005239"/>
    </source>
</evidence>